<name>A0A444V4F8_ACIRT</name>
<keyword evidence="4 6" id="KW-1133">Transmembrane helix</keyword>
<evidence type="ECO:0000256" key="2">
    <source>
        <dbReference type="ARBA" id="ARBA00022448"/>
    </source>
</evidence>
<evidence type="ECO:0000313" key="7">
    <source>
        <dbReference type="EMBL" id="RXM95296.1"/>
    </source>
</evidence>
<keyword evidence="8" id="KW-1185">Reference proteome</keyword>
<dbReference type="InterPro" id="IPR037272">
    <property type="entry name" value="SNS_sf"/>
</dbReference>
<protein>
    <submittedName>
        <fullName evidence="7">Sodium-and chloride-dependent neutral and basic amino acid transporter B(0+)</fullName>
    </submittedName>
</protein>
<gene>
    <name evidence="7" type="ORF">EOD39_17034</name>
</gene>
<dbReference type="GO" id="GO:0016020">
    <property type="term" value="C:membrane"/>
    <property type="evidence" value="ECO:0007669"/>
    <property type="project" value="UniProtKB-SubCell"/>
</dbReference>
<evidence type="ECO:0000256" key="1">
    <source>
        <dbReference type="ARBA" id="ARBA00004141"/>
    </source>
</evidence>
<evidence type="ECO:0000256" key="6">
    <source>
        <dbReference type="SAM" id="Phobius"/>
    </source>
</evidence>
<keyword evidence="5 6" id="KW-0472">Membrane</keyword>
<evidence type="ECO:0000313" key="8">
    <source>
        <dbReference type="Proteomes" id="UP000289886"/>
    </source>
</evidence>
<keyword evidence="2" id="KW-0813">Transport</keyword>
<keyword evidence="3 6" id="KW-0812">Transmembrane</keyword>
<organism evidence="7 8">
    <name type="scientific">Acipenser ruthenus</name>
    <name type="common">Sterlet sturgeon</name>
    <dbReference type="NCBI Taxonomy" id="7906"/>
    <lineage>
        <taxon>Eukaryota</taxon>
        <taxon>Metazoa</taxon>
        <taxon>Chordata</taxon>
        <taxon>Craniata</taxon>
        <taxon>Vertebrata</taxon>
        <taxon>Euteleostomi</taxon>
        <taxon>Actinopterygii</taxon>
        <taxon>Chondrostei</taxon>
        <taxon>Acipenseriformes</taxon>
        <taxon>Acipenseridae</taxon>
        <taxon>Acipenser</taxon>
    </lineage>
</organism>
<accession>A0A444V4F8</accession>
<dbReference type="SUPFAM" id="SSF161070">
    <property type="entry name" value="SNF-like"/>
    <property type="match status" value="1"/>
</dbReference>
<feature type="transmembrane region" description="Helical" evidence="6">
    <location>
        <begin position="56"/>
        <end position="81"/>
    </location>
</feature>
<dbReference type="AlphaFoldDB" id="A0A444V4F8"/>
<dbReference type="EMBL" id="SCEB01002494">
    <property type="protein sequence ID" value="RXM95296.1"/>
    <property type="molecule type" value="Genomic_DNA"/>
</dbReference>
<comment type="subcellular location">
    <subcellularLocation>
        <location evidence="1">Membrane</location>
        <topology evidence="1">Multi-pass membrane protein</topology>
    </subcellularLocation>
</comment>
<proteinExistence type="predicted"/>
<evidence type="ECO:0000256" key="4">
    <source>
        <dbReference type="ARBA" id="ARBA00022989"/>
    </source>
</evidence>
<comment type="caution">
    <text evidence="7">The sequence shown here is derived from an EMBL/GenBank/DDBJ whole genome shotgun (WGS) entry which is preliminary data.</text>
</comment>
<evidence type="ECO:0000256" key="3">
    <source>
        <dbReference type="ARBA" id="ARBA00022692"/>
    </source>
</evidence>
<evidence type="ECO:0000256" key="5">
    <source>
        <dbReference type="ARBA" id="ARBA00023136"/>
    </source>
</evidence>
<reference evidence="7 8" key="1">
    <citation type="submission" date="2019-01" db="EMBL/GenBank/DDBJ databases">
        <title>Draft Genome and Complete Hox-Cluster Characterization of the Sterlet Sturgeon (Acipenser ruthenus).</title>
        <authorList>
            <person name="Wei Q."/>
        </authorList>
    </citation>
    <scope>NUCLEOTIDE SEQUENCE [LARGE SCALE GENOMIC DNA]</scope>
    <source>
        <strain evidence="7">WHYD16114868_AA</strain>
        <tissue evidence="7">Blood</tissue>
    </source>
</reference>
<sequence>MGQDGHKPSAVKPSRYGPGQQHIVAAVSGLAAVSSLAVLIWSLVTFTSPSYGTVQYPTWGVAMGWCMIAFILVWIPIVAVVKIVKAEGNLCQHYQHLTPSSQCEDAVVLVKDNTNISKVVDHMGY</sequence>
<dbReference type="InterPro" id="IPR000175">
    <property type="entry name" value="Na/ntran_symport"/>
</dbReference>
<dbReference type="Proteomes" id="UP000289886">
    <property type="component" value="Unassembled WGS sequence"/>
</dbReference>
<dbReference type="Pfam" id="PF00209">
    <property type="entry name" value="SNF"/>
    <property type="match status" value="1"/>
</dbReference>
<feature type="transmembrane region" description="Helical" evidence="6">
    <location>
        <begin position="23"/>
        <end position="44"/>
    </location>
</feature>